<evidence type="ECO:0000313" key="4">
    <source>
        <dbReference type="Proteomes" id="UP000181909"/>
    </source>
</evidence>
<feature type="region of interest" description="Disordered" evidence="2">
    <location>
        <begin position="161"/>
        <end position="195"/>
    </location>
</feature>
<gene>
    <name evidence="3" type="ORF">SAMN02787144_100812</name>
</gene>
<comment type="similarity">
    <text evidence="1">Belongs to the cytochrome P450 family.</text>
</comment>
<dbReference type="Proteomes" id="UP000181909">
    <property type="component" value="Unassembled WGS sequence"/>
</dbReference>
<dbReference type="SUPFAM" id="SSF48264">
    <property type="entry name" value="Cytochrome P450"/>
    <property type="match status" value="1"/>
</dbReference>
<dbReference type="GO" id="GO:0016705">
    <property type="term" value="F:oxidoreductase activity, acting on paired donors, with incorporation or reduction of molecular oxygen"/>
    <property type="evidence" value="ECO:0007669"/>
    <property type="project" value="InterPro"/>
</dbReference>
<dbReference type="PANTHER" id="PTHR46696:SF1">
    <property type="entry name" value="CYTOCHROME P450 YJIB-RELATED"/>
    <property type="match status" value="1"/>
</dbReference>
<dbReference type="AlphaFoldDB" id="A0A1K2B441"/>
<dbReference type="PANTHER" id="PTHR46696">
    <property type="entry name" value="P450, PUTATIVE (EUROFUNG)-RELATED"/>
    <property type="match status" value="1"/>
</dbReference>
<dbReference type="InterPro" id="IPR036396">
    <property type="entry name" value="Cyt_P450_sf"/>
</dbReference>
<feature type="compositionally biased region" description="Low complexity" evidence="2">
    <location>
        <begin position="174"/>
        <end position="185"/>
    </location>
</feature>
<evidence type="ECO:0000313" key="3">
    <source>
        <dbReference type="EMBL" id="SFX93385.1"/>
    </source>
</evidence>
<dbReference type="EMBL" id="FPJO01000008">
    <property type="protein sequence ID" value="SFX93385.1"/>
    <property type="molecule type" value="Genomic_DNA"/>
</dbReference>
<name>A0A1K2B441_STRAR</name>
<evidence type="ECO:0000256" key="1">
    <source>
        <dbReference type="ARBA" id="ARBA00010617"/>
    </source>
</evidence>
<dbReference type="GO" id="GO:0005506">
    <property type="term" value="F:iron ion binding"/>
    <property type="evidence" value="ECO:0007669"/>
    <property type="project" value="InterPro"/>
</dbReference>
<accession>A0A1K2B441</accession>
<dbReference type="GO" id="GO:0020037">
    <property type="term" value="F:heme binding"/>
    <property type="evidence" value="ECO:0007669"/>
    <property type="project" value="InterPro"/>
</dbReference>
<evidence type="ECO:0008006" key="5">
    <source>
        <dbReference type="Google" id="ProtNLM"/>
    </source>
</evidence>
<evidence type="ECO:0000256" key="2">
    <source>
        <dbReference type="SAM" id="MobiDB-lite"/>
    </source>
</evidence>
<feature type="region of interest" description="Disordered" evidence="2">
    <location>
        <begin position="1"/>
        <end position="65"/>
    </location>
</feature>
<dbReference type="GO" id="GO:0004497">
    <property type="term" value="F:monooxygenase activity"/>
    <property type="evidence" value="ECO:0007669"/>
    <property type="project" value="InterPro"/>
</dbReference>
<organism evidence="3 4">
    <name type="scientific">Streptomyces atratus</name>
    <dbReference type="NCBI Taxonomy" id="1893"/>
    <lineage>
        <taxon>Bacteria</taxon>
        <taxon>Bacillati</taxon>
        <taxon>Actinomycetota</taxon>
        <taxon>Actinomycetes</taxon>
        <taxon>Kitasatosporales</taxon>
        <taxon>Streptomycetaceae</taxon>
        <taxon>Streptomyces</taxon>
    </lineage>
</organism>
<feature type="compositionally biased region" description="Basic residues" evidence="2">
    <location>
        <begin position="31"/>
        <end position="44"/>
    </location>
</feature>
<proteinExistence type="inferred from homology"/>
<reference evidence="3 4" key="1">
    <citation type="submission" date="2016-11" db="EMBL/GenBank/DDBJ databases">
        <authorList>
            <person name="Jaros S."/>
            <person name="Januszkiewicz K."/>
            <person name="Wedrychowicz H."/>
        </authorList>
    </citation>
    <scope>NUCLEOTIDE SEQUENCE [LARGE SCALE GENOMIC DNA]</scope>
    <source>
        <strain evidence="3 4">OK807</strain>
    </source>
</reference>
<feature type="region of interest" description="Disordered" evidence="2">
    <location>
        <begin position="211"/>
        <end position="237"/>
    </location>
</feature>
<dbReference type="Gene3D" id="1.10.630.10">
    <property type="entry name" value="Cytochrome P450"/>
    <property type="match status" value="1"/>
</dbReference>
<dbReference type="STRING" id="1893.SAMN02787144_100812"/>
<sequence>MAGVPLPRLRPAAAGGTGPLSPDSRRPGAVARRRVRGGPRRTRRPAPLQEPGPHRSQLPRPGTPDELRSMAYLLLSAGHGTTVNLIADGVHTLLRHPGELRALRTDFTLLDAAVEEMLRYEGPIEASTFRFAVEPVEIGDTVILAGDSVLVARVRGRHPLLPRCPTRPHGGPDRPAQPAGAVPGPRARRPARRAGVAARCAVAGRAAIARGWRAGTGRGPSKASYRTEPALRAPSTA</sequence>
<protein>
    <recommendedName>
        <fullName evidence="5">Cytochrome P450</fullName>
    </recommendedName>
</protein>